<evidence type="ECO:0000256" key="9">
    <source>
        <dbReference type="RuleBase" id="RU368040"/>
    </source>
</evidence>
<keyword evidence="2 9" id="KW-0812">Transmembrane</keyword>
<protein>
    <recommendedName>
        <fullName evidence="9">Mitochondrial fission factor</fullName>
    </recommendedName>
</protein>
<dbReference type="PANTHER" id="PTHR16501:SF6">
    <property type="entry name" value="TRANSPORT AND GOLGI ORGANIZATION PROTEIN 11"/>
    <property type="match status" value="1"/>
</dbReference>
<keyword evidence="3 9" id="KW-1000">Mitochondrion outer membrane</keyword>
<dbReference type="Proteomes" id="UP000675881">
    <property type="component" value="Chromosome 11"/>
</dbReference>
<sequence length="162" mass="18169">MEEVAMKNPWADLIYAEDIRSKMKVPDQIILGKATGSSFRKKEEAGHMQAPKLISSSTTTPLPPLSPKPSPLPSLDEPSNEIVPASPLNASTMEMTRENYRPEVHGSPLEEIQLLRKQVAKMNHRLMAVELQNQQQSQRELLLTGCFSAFIVFKIISWLSKT</sequence>
<dbReference type="OrthoDB" id="5986838at2759"/>
<name>A0A7R8CF31_LEPSM</name>
<evidence type="ECO:0000256" key="3">
    <source>
        <dbReference type="ARBA" id="ARBA00022787"/>
    </source>
</evidence>
<comment type="function">
    <text evidence="9">Plays a role in mitochondrial and peroxisomal fission. Promotes the recruitment and association of the fission mediator dynamin-related protein 1 (DNM1L) to the mitochondrial surface.</text>
</comment>
<dbReference type="GO" id="GO:0090141">
    <property type="term" value="P:positive regulation of mitochondrial fission"/>
    <property type="evidence" value="ECO:0007669"/>
    <property type="project" value="UniProtKB-UniRule"/>
</dbReference>
<gene>
    <name evidence="12" type="ORF">LSAA_2783</name>
</gene>
<reference evidence="12" key="1">
    <citation type="submission" date="2021-02" db="EMBL/GenBank/DDBJ databases">
        <authorList>
            <person name="Bekaert M."/>
        </authorList>
    </citation>
    <scope>NUCLEOTIDE SEQUENCE</scope>
    <source>
        <strain evidence="12">IoA-00</strain>
    </source>
</reference>
<proteinExistence type="inferred from homology"/>
<organism evidence="12 13">
    <name type="scientific">Lepeophtheirus salmonis</name>
    <name type="common">Salmon louse</name>
    <name type="synonym">Caligus salmonis</name>
    <dbReference type="NCBI Taxonomy" id="72036"/>
    <lineage>
        <taxon>Eukaryota</taxon>
        <taxon>Metazoa</taxon>
        <taxon>Ecdysozoa</taxon>
        <taxon>Arthropoda</taxon>
        <taxon>Crustacea</taxon>
        <taxon>Multicrustacea</taxon>
        <taxon>Hexanauplia</taxon>
        <taxon>Copepoda</taxon>
        <taxon>Siphonostomatoida</taxon>
        <taxon>Caligidae</taxon>
        <taxon>Lepeophtheirus</taxon>
    </lineage>
</organism>
<evidence type="ECO:0000313" key="12">
    <source>
        <dbReference type="EMBL" id="CAF2802597.1"/>
    </source>
</evidence>
<feature type="region of interest" description="Disordered" evidence="10">
    <location>
        <begin position="34"/>
        <end position="89"/>
    </location>
</feature>
<feature type="domain" description="Mff-like" evidence="11">
    <location>
        <begin position="101"/>
        <end position="160"/>
    </location>
</feature>
<evidence type="ECO:0000256" key="6">
    <source>
        <dbReference type="ARBA" id="ARBA00023128"/>
    </source>
</evidence>
<dbReference type="GO" id="GO:0090314">
    <property type="term" value="P:positive regulation of protein targeting to membrane"/>
    <property type="evidence" value="ECO:0007669"/>
    <property type="project" value="UniProtKB-UniRule"/>
</dbReference>
<evidence type="ECO:0000256" key="10">
    <source>
        <dbReference type="SAM" id="MobiDB-lite"/>
    </source>
</evidence>
<evidence type="ECO:0000256" key="1">
    <source>
        <dbReference type="ARBA" id="ARBA00009806"/>
    </source>
</evidence>
<dbReference type="EMBL" id="HG994590">
    <property type="protein sequence ID" value="CAF2802597.1"/>
    <property type="molecule type" value="Genomic_DNA"/>
</dbReference>
<accession>A0A7R8CF31</accession>
<evidence type="ECO:0000313" key="13">
    <source>
        <dbReference type="Proteomes" id="UP000675881"/>
    </source>
</evidence>
<evidence type="ECO:0000256" key="7">
    <source>
        <dbReference type="ARBA" id="ARBA00023136"/>
    </source>
</evidence>
<dbReference type="Pfam" id="PF05644">
    <property type="entry name" value="Miff"/>
    <property type="match status" value="1"/>
</dbReference>
<feature type="transmembrane region" description="Helical" evidence="9">
    <location>
        <begin position="141"/>
        <end position="160"/>
    </location>
</feature>
<keyword evidence="5" id="KW-0175">Coiled coil</keyword>
<dbReference type="InterPro" id="IPR008518">
    <property type="entry name" value="Mff/Tango-11"/>
</dbReference>
<keyword evidence="7 9" id="KW-0472">Membrane</keyword>
<dbReference type="InterPro" id="IPR039433">
    <property type="entry name" value="Mff-like_dom"/>
</dbReference>
<evidence type="ECO:0000256" key="2">
    <source>
        <dbReference type="ARBA" id="ARBA00022692"/>
    </source>
</evidence>
<keyword evidence="8 9" id="KW-0576">Peroxisome</keyword>
<dbReference type="GO" id="GO:0005741">
    <property type="term" value="C:mitochondrial outer membrane"/>
    <property type="evidence" value="ECO:0007669"/>
    <property type="project" value="UniProtKB-SubCell"/>
</dbReference>
<dbReference type="GO" id="GO:0005777">
    <property type="term" value="C:peroxisome"/>
    <property type="evidence" value="ECO:0007669"/>
    <property type="project" value="UniProtKB-SubCell"/>
</dbReference>
<feature type="compositionally biased region" description="Pro residues" evidence="10">
    <location>
        <begin position="61"/>
        <end position="72"/>
    </location>
</feature>
<dbReference type="PANTHER" id="PTHR16501">
    <property type="entry name" value="TRANSPORT AND GOLGI ORGANIZATION PROTEIN 11"/>
    <property type="match status" value="1"/>
</dbReference>
<dbReference type="AlphaFoldDB" id="A0A7R8CF31"/>
<evidence type="ECO:0000259" key="11">
    <source>
        <dbReference type="Pfam" id="PF05644"/>
    </source>
</evidence>
<comment type="similarity">
    <text evidence="1 9">Belongs to the Tango11 family.</text>
</comment>
<evidence type="ECO:0000256" key="8">
    <source>
        <dbReference type="ARBA" id="ARBA00023140"/>
    </source>
</evidence>
<evidence type="ECO:0000256" key="4">
    <source>
        <dbReference type="ARBA" id="ARBA00022989"/>
    </source>
</evidence>
<dbReference type="GO" id="GO:0000266">
    <property type="term" value="P:mitochondrial fission"/>
    <property type="evidence" value="ECO:0007669"/>
    <property type="project" value="UniProtKB-UniRule"/>
</dbReference>
<feature type="compositionally biased region" description="Low complexity" evidence="10">
    <location>
        <begin position="51"/>
        <end position="60"/>
    </location>
</feature>
<comment type="subcellular location">
    <subcellularLocation>
        <location evidence="9">Mitochondrion outer membrane</location>
        <topology evidence="9">Single-pass type IV membrane protein</topology>
    </subcellularLocation>
    <subcellularLocation>
        <location evidence="9">Peroxisome</location>
    </subcellularLocation>
</comment>
<keyword evidence="13" id="KW-1185">Reference proteome</keyword>
<keyword evidence="6 9" id="KW-0496">Mitochondrion</keyword>
<evidence type="ECO:0000256" key="5">
    <source>
        <dbReference type="ARBA" id="ARBA00023054"/>
    </source>
</evidence>
<keyword evidence="4 9" id="KW-1133">Transmembrane helix</keyword>